<sequence>MRWAKYNAGWHAGLLIFYLLVIDIGAVLVQYLGVLLSLPLPDWLNFFAPAWLWLADKFRSHIVVYAAIIAMAYVWYQYSNKVRAVPTNPNINETPFFIRPIFSRGSGKLKDLNSPWFWHLSACLVAVDMLALAAVVKSGEKLIQFPRGLEVENLDATELAVRINDSFDLTFFWATLTVTTAVFIVVFFLCLFAAKISNIFWLNLADDDMSDDKILSAGFIVVALKLLEPLVIFYFIIHSMAFLVTGVPLHSPAFILGSGFLVAALVEYVTFNAIVVASKAQVEHSINLGSRKVGREDV</sequence>
<keyword evidence="1" id="KW-0472">Membrane</keyword>
<dbReference type="AlphaFoldDB" id="A0A1T4VSE6"/>
<reference evidence="2 3" key="1">
    <citation type="submission" date="2017-02" db="EMBL/GenBank/DDBJ databases">
        <authorList>
            <person name="Peterson S.W."/>
        </authorList>
    </citation>
    <scope>NUCLEOTIDE SEQUENCE [LARGE SCALE GENOMIC DNA]</scope>
    <source>
        <strain evidence="2 3">ATCC 49788</strain>
    </source>
</reference>
<keyword evidence="1" id="KW-0812">Transmembrane</keyword>
<protein>
    <submittedName>
        <fullName evidence="2">Uncharacterized protein</fullName>
    </submittedName>
</protein>
<feature type="transmembrane region" description="Helical" evidence="1">
    <location>
        <begin position="214"/>
        <end position="237"/>
    </location>
</feature>
<name>A0A1T4VSE6_9GAMM</name>
<feature type="transmembrane region" description="Helical" evidence="1">
    <location>
        <begin position="116"/>
        <end position="136"/>
    </location>
</feature>
<evidence type="ECO:0000256" key="1">
    <source>
        <dbReference type="SAM" id="Phobius"/>
    </source>
</evidence>
<feature type="transmembrane region" description="Helical" evidence="1">
    <location>
        <begin position="58"/>
        <end position="76"/>
    </location>
</feature>
<accession>A0A1T4VSE6</accession>
<feature type="transmembrane region" description="Helical" evidence="1">
    <location>
        <begin position="249"/>
        <end position="271"/>
    </location>
</feature>
<proteinExistence type="predicted"/>
<dbReference type="EMBL" id="FUYB01000001">
    <property type="protein sequence ID" value="SKA67893.1"/>
    <property type="molecule type" value="Genomic_DNA"/>
</dbReference>
<evidence type="ECO:0000313" key="3">
    <source>
        <dbReference type="Proteomes" id="UP000190460"/>
    </source>
</evidence>
<feature type="transmembrane region" description="Helical" evidence="1">
    <location>
        <begin position="171"/>
        <end position="194"/>
    </location>
</feature>
<dbReference type="STRING" id="92487.SAMN02745130_00154"/>
<keyword evidence="3" id="KW-1185">Reference proteome</keyword>
<evidence type="ECO:0000313" key="2">
    <source>
        <dbReference type="EMBL" id="SKA67893.1"/>
    </source>
</evidence>
<feature type="transmembrane region" description="Helical" evidence="1">
    <location>
        <begin position="12"/>
        <end position="38"/>
    </location>
</feature>
<keyword evidence="1" id="KW-1133">Transmembrane helix</keyword>
<dbReference type="Proteomes" id="UP000190460">
    <property type="component" value="Unassembled WGS sequence"/>
</dbReference>
<organism evidence="2 3">
    <name type="scientific">Thiothrix eikelboomii</name>
    <dbReference type="NCBI Taxonomy" id="92487"/>
    <lineage>
        <taxon>Bacteria</taxon>
        <taxon>Pseudomonadati</taxon>
        <taxon>Pseudomonadota</taxon>
        <taxon>Gammaproteobacteria</taxon>
        <taxon>Thiotrichales</taxon>
        <taxon>Thiotrichaceae</taxon>
        <taxon>Thiothrix</taxon>
    </lineage>
</organism>
<gene>
    <name evidence="2" type="ORF">SAMN02745130_00154</name>
</gene>